<dbReference type="EMBL" id="CP141769">
    <property type="protein sequence ID" value="WRS40452.1"/>
    <property type="molecule type" value="Genomic_DNA"/>
</dbReference>
<keyword evidence="2" id="KW-1185">Reference proteome</keyword>
<reference evidence="1 2" key="1">
    <citation type="submission" date="2023-12" db="EMBL/GenBank/DDBJ databases">
        <title>Thiobacillus sedimentum sp. nov., a chemolithoautotrophic sulfur-oxidizing bacterium isolated from freshwater sediment.</title>
        <authorList>
            <person name="Luo J."/>
            <person name="Dai C."/>
        </authorList>
    </citation>
    <scope>NUCLEOTIDE SEQUENCE [LARGE SCALE GENOMIC DNA]</scope>
    <source>
        <strain evidence="1 2">SCUT-2</strain>
    </source>
</reference>
<dbReference type="Proteomes" id="UP001334732">
    <property type="component" value="Chromosome"/>
</dbReference>
<proteinExistence type="predicted"/>
<evidence type="ECO:0008006" key="3">
    <source>
        <dbReference type="Google" id="ProtNLM"/>
    </source>
</evidence>
<sequence length="195" mass="21530">MITEALENAIDNGASLRVRYFGGSTPGREREIQPISVKDGKVRARCLLSGETKTFVVEKMELVVAGTPSQLASTMPPPVVTYESVDEFFSNQTAALQSLGWVVQREGETISLHRTFKNGKLIQTPDVALRYEAIAYDLVFDGEQVTEANHRERSRPWVVSAKNQTTKTYGDFGKAQITFLEFAKSLSPLGASRNA</sequence>
<dbReference type="RefSeq" id="WP_324780981.1">
    <property type="nucleotide sequence ID" value="NZ_CP141769.1"/>
</dbReference>
<evidence type="ECO:0000313" key="2">
    <source>
        <dbReference type="Proteomes" id="UP001334732"/>
    </source>
</evidence>
<name>A0ABZ1CQ53_9PROT</name>
<accession>A0ABZ1CQ53</accession>
<organism evidence="1 2">
    <name type="scientific">Thiobacillus sedimenti</name>
    <dbReference type="NCBI Taxonomy" id="3110231"/>
    <lineage>
        <taxon>Bacteria</taxon>
        <taxon>Pseudomonadati</taxon>
        <taxon>Pseudomonadota</taxon>
        <taxon>Betaproteobacteria</taxon>
        <taxon>Nitrosomonadales</taxon>
        <taxon>Thiobacillaceae</taxon>
        <taxon>Thiobacillus</taxon>
    </lineage>
</organism>
<dbReference type="PROSITE" id="PS52050">
    <property type="entry name" value="WYL"/>
    <property type="match status" value="1"/>
</dbReference>
<evidence type="ECO:0000313" key="1">
    <source>
        <dbReference type="EMBL" id="WRS40452.1"/>
    </source>
</evidence>
<gene>
    <name evidence="1" type="ORF">VA613_06140</name>
</gene>
<protein>
    <recommendedName>
        <fullName evidence="3">WYL domain-containing protein</fullName>
    </recommendedName>
</protein>